<keyword evidence="1" id="KW-0472">Membrane</keyword>
<organism evidence="2">
    <name type="scientific">Acerihabitans sp. KWT182</name>
    <dbReference type="NCBI Taxonomy" id="3157919"/>
    <lineage>
        <taxon>Bacteria</taxon>
        <taxon>Pseudomonadati</taxon>
        <taxon>Pseudomonadota</taxon>
        <taxon>Gammaproteobacteria</taxon>
        <taxon>Enterobacterales</taxon>
        <taxon>Pectobacteriaceae</taxon>
        <taxon>Acerihabitans</taxon>
    </lineage>
</organism>
<dbReference type="AlphaFoldDB" id="A0AAU7Q4X6"/>
<keyword evidence="1" id="KW-0812">Transmembrane</keyword>
<dbReference type="EMBL" id="CP157947">
    <property type="protein sequence ID" value="XBS68184.1"/>
    <property type="molecule type" value="Genomic_DNA"/>
</dbReference>
<evidence type="ECO:0000313" key="2">
    <source>
        <dbReference type="EMBL" id="XBS68184.1"/>
    </source>
</evidence>
<sequence length="176" mass="19142">MKKAKNAHFAGDNFLSGRFAANAVIPGLQCVMETVKESFSSKVSSPSGQDEGIVQELSHLSGVVQDKRFPEVFSTATDYYNKSDSLAQNLKVYLRLLDENDSISMNISKNTAFFLGIAAAGTPFTGWFIGALARWGKEVSLTLTKSESGNIYFTFIRNTIRSLVALGGGHRTGFGR</sequence>
<proteinExistence type="predicted"/>
<accession>A0AAU7Q4X6</accession>
<keyword evidence="1" id="KW-1133">Transmembrane helix</keyword>
<gene>
    <name evidence="2" type="ORF">ABK905_15295</name>
</gene>
<evidence type="ECO:0000256" key="1">
    <source>
        <dbReference type="SAM" id="Phobius"/>
    </source>
</evidence>
<name>A0AAU7Q4X6_9GAMM</name>
<feature type="transmembrane region" description="Helical" evidence="1">
    <location>
        <begin position="112"/>
        <end position="133"/>
    </location>
</feature>
<reference evidence="2" key="1">
    <citation type="submission" date="2024-06" db="EMBL/GenBank/DDBJ databases">
        <authorList>
            <person name="Coelho C."/>
            <person name="Bento M."/>
            <person name="Garcia E."/>
            <person name="Camelo A."/>
            <person name="Brandao I."/>
            <person name="Espirito Santo C."/>
            <person name="Trovao J."/>
            <person name="Verissimo A."/>
            <person name="Costa J."/>
            <person name="Tiago I."/>
        </authorList>
    </citation>
    <scope>NUCLEOTIDE SEQUENCE</scope>
    <source>
        <strain evidence="2">KWT182</strain>
    </source>
</reference>
<protein>
    <submittedName>
        <fullName evidence="2">Uncharacterized protein</fullName>
    </submittedName>
</protein>